<dbReference type="EC" id="2.8.1.12" evidence="3"/>
<evidence type="ECO:0000256" key="8">
    <source>
        <dbReference type="ARBA" id="ARBA00030781"/>
    </source>
</evidence>
<dbReference type="InterPro" id="IPR036563">
    <property type="entry name" value="MoaE_sf"/>
</dbReference>
<evidence type="ECO:0000256" key="4">
    <source>
        <dbReference type="ARBA" id="ARBA00013858"/>
    </source>
</evidence>
<evidence type="ECO:0000256" key="2">
    <source>
        <dbReference type="ARBA" id="ARBA00005426"/>
    </source>
</evidence>
<protein>
    <recommendedName>
        <fullName evidence="4">Molybdopterin synthase catalytic subunit</fullName>
        <ecNumber evidence="3">2.8.1.12</ecNumber>
    </recommendedName>
    <alternativeName>
        <fullName evidence="8">MPT synthase subunit 2</fullName>
    </alternativeName>
    <alternativeName>
        <fullName evidence="6">Molybdenum cofactor biosynthesis protein E</fullName>
    </alternativeName>
    <alternativeName>
        <fullName evidence="7">Molybdopterin-converting factor large subunit</fullName>
    </alternativeName>
    <alternativeName>
        <fullName evidence="9">Molybdopterin-converting factor subunit 2</fullName>
    </alternativeName>
</protein>
<evidence type="ECO:0000256" key="3">
    <source>
        <dbReference type="ARBA" id="ARBA00011950"/>
    </source>
</evidence>
<comment type="caution">
    <text evidence="11">The sequence shown here is derived from an EMBL/GenBank/DDBJ whole genome shotgun (WGS) entry which is preliminary data.</text>
</comment>
<evidence type="ECO:0000256" key="1">
    <source>
        <dbReference type="ARBA" id="ARBA00005046"/>
    </source>
</evidence>
<name>A0ABT4VD24_9HELI</name>
<dbReference type="Proteomes" id="UP001210261">
    <property type="component" value="Unassembled WGS sequence"/>
</dbReference>
<evidence type="ECO:0000313" key="11">
    <source>
        <dbReference type="EMBL" id="MDA3968601.1"/>
    </source>
</evidence>
<gene>
    <name evidence="11" type="ORF">PF021_02805</name>
</gene>
<evidence type="ECO:0000256" key="5">
    <source>
        <dbReference type="ARBA" id="ARBA00026066"/>
    </source>
</evidence>
<proteinExistence type="inferred from homology"/>
<sequence length="150" mass="17383">MNLVEIYEGALPTEEIYKRWYNFGCKNNLGANCIFTGIVREENGFDGLSFDIYEPILQDWFNSWQEKALKNGVFLKMAHSQGNVLNHKSSYMSGVFSSQRKASLEIFDVFVEDFKHNAPIWKYDLQNNNRIYAKDRSHKLKNSGLLSNKG</sequence>
<evidence type="ECO:0000256" key="10">
    <source>
        <dbReference type="ARBA" id="ARBA00049878"/>
    </source>
</evidence>
<dbReference type="Pfam" id="PF02391">
    <property type="entry name" value="MoaE"/>
    <property type="match status" value="1"/>
</dbReference>
<comment type="subunit">
    <text evidence="5">Heterotetramer of 2 MoaD subunits and 2 MoaE subunits. Also stable as homodimer. The enzyme changes between these two forms during catalysis.</text>
</comment>
<evidence type="ECO:0000256" key="7">
    <source>
        <dbReference type="ARBA" id="ARBA00030407"/>
    </source>
</evidence>
<evidence type="ECO:0000313" key="12">
    <source>
        <dbReference type="Proteomes" id="UP001210261"/>
    </source>
</evidence>
<dbReference type="EMBL" id="JAQHXR010000001">
    <property type="protein sequence ID" value="MDA3968601.1"/>
    <property type="molecule type" value="Genomic_DNA"/>
</dbReference>
<dbReference type="Gene3D" id="3.90.1170.40">
    <property type="entry name" value="Molybdopterin biosynthesis MoaE subunit"/>
    <property type="match status" value="1"/>
</dbReference>
<dbReference type="InterPro" id="IPR003448">
    <property type="entry name" value="Mopterin_biosynth_MoaE"/>
</dbReference>
<organism evidence="11 12">
    <name type="scientific">Helicobacter ibis</name>
    <dbReference type="NCBI Taxonomy" id="2962633"/>
    <lineage>
        <taxon>Bacteria</taxon>
        <taxon>Pseudomonadati</taxon>
        <taxon>Campylobacterota</taxon>
        <taxon>Epsilonproteobacteria</taxon>
        <taxon>Campylobacterales</taxon>
        <taxon>Helicobacteraceae</taxon>
        <taxon>Helicobacter</taxon>
    </lineage>
</organism>
<dbReference type="SUPFAM" id="SSF54690">
    <property type="entry name" value="Molybdopterin synthase subunit MoaE"/>
    <property type="match status" value="1"/>
</dbReference>
<evidence type="ECO:0000256" key="6">
    <source>
        <dbReference type="ARBA" id="ARBA00029745"/>
    </source>
</evidence>
<reference evidence="11 12" key="1">
    <citation type="submission" date="2023-01" db="EMBL/GenBank/DDBJ databases">
        <title>Description of Helicobacter ibis sp. nov. isolated from faecal droppings of black-faced ibis (Theristicus melanopis).</title>
        <authorList>
            <person name="Lopez-Cantillo M."/>
            <person name="Vidal-Veuthey B."/>
            <person name="Mella A."/>
            <person name="De La Haba R."/>
            <person name="Collado L."/>
        </authorList>
    </citation>
    <scope>NUCLEOTIDE SEQUENCE [LARGE SCALE GENOMIC DNA]</scope>
    <source>
        <strain evidence="11 12">A82</strain>
    </source>
</reference>
<comment type="catalytic activity">
    <reaction evidence="10">
        <text>2 [molybdopterin-synthase sulfur-carrier protein]-C-terminal-Gly-aminoethanethioate + cyclic pyranopterin phosphate + H2O = molybdopterin + 2 [molybdopterin-synthase sulfur-carrier protein]-C-terminal Gly-Gly + 2 H(+)</text>
        <dbReference type="Rhea" id="RHEA:26333"/>
        <dbReference type="Rhea" id="RHEA-COMP:12202"/>
        <dbReference type="Rhea" id="RHEA-COMP:19907"/>
        <dbReference type="ChEBI" id="CHEBI:15377"/>
        <dbReference type="ChEBI" id="CHEBI:15378"/>
        <dbReference type="ChEBI" id="CHEBI:58698"/>
        <dbReference type="ChEBI" id="CHEBI:59648"/>
        <dbReference type="ChEBI" id="CHEBI:90778"/>
        <dbReference type="ChEBI" id="CHEBI:232372"/>
        <dbReference type="EC" id="2.8.1.12"/>
    </reaction>
</comment>
<keyword evidence="12" id="KW-1185">Reference proteome</keyword>
<accession>A0ABT4VD24</accession>
<evidence type="ECO:0000256" key="9">
    <source>
        <dbReference type="ARBA" id="ARBA00032474"/>
    </source>
</evidence>
<dbReference type="RefSeq" id="WP_271020884.1">
    <property type="nucleotide sequence ID" value="NZ_JAQHXR010000001.1"/>
</dbReference>
<comment type="pathway">
    <text evidence="1">Cofactor biosynthesis; molybdopterin biosynthesis.</text>
</comment>
<comment type="similarity">
    <text evidence="2">Belongs to the MoaE family.</text>
</comment>